<keyword evidence="4" id="KW-1185">Reference proteome</keyword>
<evidence type="ECO:0000313" key="4">
    <source>
        <dbReference type="Proteomes" id="UP000186817"/>
    </source>
</evidence>
<dbReference type="Proteomes" id="UP000186817">
    <property type="component" value="Unassembled WGS sequence"/>
</dbReference>
<feature type="compositionally biased region" description="Polar residues" evidence="2">
    <location>
        <begin position="28"/>
        <end position="38"/>
    </location>
</feature>
<feature type="coiled-coil region" evidence="1">
    <location>
        <begin position="78"/>
        <end position="151"/>
    </location>
</feature>
<sequence length="293" mass="33088">MSWGPWGPRKESKGSSVSPRSKEPRSVSPLQSRWSSARQAVERTVKTATAVNALSRAARSNSPRPQPVGSSVVEWADHKQLKEIAKDLQRQLQRKEADAQRLTERVQTLVALRDEQLSELQAESRRMHYALEQEEVEVHRLRGRDSELQEALAAEVSGRQRAEQQLRQPCRDCAEYRAQHTETMADCQNLRTQLVEFEALKLHLKNSRLGQERLRTRLVQDLTQLLARHQDSPASGEGSPATASSRANAAASLPRIPSLMNDPKTSKAEHLVLKRALNRLVRFACSIYTPRIT</sequence>
<dbReference type="OrthoDB" id="421612at2759"/>
<feature type="compositionally biased region" description="Low complexity" evidence="2">
    <location>
        <begin position="239"/>
        <end position="252"/>
    </location>
</feature>
<gene>
    <name evidence="3" type="ORF">AK812_SmicGene1925</name>
</gene>
<comment type="caution">
    <text evidence="3">The sequence shown here is derived from an EMBL/GenBank/DDBJ whole genome shotgun (WGS) entry which is preliminary data.</text>
</comment>
<keyword evidence="1" id="KW-0175">Coiled coil</keyword>
<feature type="region of interest" description="Disordered" evidence="2">
    <location>
        <begin position="228"/>
        <end position="264"/>
    </location>
</feature>
<dbReference type="EMBL" id="LSRX01000021">
    <property type="protein sequence ID" value="OLQ13938.1"/>
    <property type="molecule type" value="Genomic_DNA"/>
</dbReference>
<dbReference type="AlphaFoldDB" id="A0A1Q9F2M8"/>
<protein>
    <submittedName>
        <fullName evidence="3">Uncharacterized protein</fullName>
    </submittedName>
</protein>
<accession>A0A1Q9F2M8</accession>
<reference evidence="3 4" key="1">
    <citation type="submission" date="2016-02" db="EMBL/GenBank/DDBJ databases">
        <title>Genome analysis of coral dinoflagellate symbionts highlights evolutionary adaptations to a symbiotic lifestyle.</title>
        <authorList>
            <person name="Aranda M."/>
            <person name="Li Y."/>
            <person name="Liew Y.J."/>
            <person name="Baumgarten S."/>
            <person name="Simakov O."/>
            <person name="Wilson M."/>
            <person name="Piel J."/>
            <person name="Ashoor H."/>
            <person name="Bougouffa S."/>
            <person name="Bajic V.B."/>
            <person name="Ryu T."/>
            <person name="Ravasi T."/>
            <person name="Bayer T."/>
            <person name="Micklem G."/>
            <person name="Kim H."/>
            <person name="Bhak J."/>
            <person name="Lajeunesse T.C."/>
            <person name="Voolstra C.R."/>
        </authorList>
    </citation>
    <scope>NUCLEOTIDE SEQUENCE [LARGE SCALE GENOMIC DNA]</scope>
    <source>
        <strain evidence="3 4">CCMP2467</strain>
    </source>
</reference>
<feature type="region of interest" description="Disordered" evidence="2">
    <location>
        <begin position="1"/>
        <end position="42"/>
    </location>
</feature>
<evidence type="ECO:0000256" key="2">
    <source>
        <dbReference type="SAM" id="MobiDB-lite"/>
    </source>
</evidence>
<name>A0A1Q9F2M8_SYMMI</name>
<evidence type="ECO:0000256" key="1">
    <source>
        <dbReference type="SAM" id="Coils"/>
    </source>
</evidence>
<proteinExistence type="predicted"/>
<evidence type="ECO:0000313" key="3">
    <source>
        <dbReference type="EMBL" id="OLQ13938.1"/>
    </source>
</evidence>
<organism evidence="3 4">
    <name type="scientific">Symbiodinium microadriaticum</name>
    <name type="common">Dinoflagellate</name>
    <name type="synonym">Zooxanthella microadriatica</name>
    <dbReference type="NCBI Taxonomy" id="2951"/>
    <lineage>
        <taxon>Eukaryota</taxon>
        <taxon>Sar</taxon>
        <taxon>Alveolata</taxon>
        <taxon>Dinophyceae</taxon>
        <taxon>Suessiales</taxon>
        <taxon>Symbiodiniaceae</taxon>
        <taxon>Symbiodinium</taxon>
    </lineage>
</organism>